<dbReference type="Proteomes" id="UP001188597">
    <property type="component" value="Unassembled WGS sequence"/>
</dbReference>
<dbReference type="EMBL" id="JAVXUP010001665">
    <property type="protein sequence ID" value="KAK3009239.1"/>
    <property type="molecule type" value="Genomic_DNA"/>
</dbReference>
<protein>
    <submittedName>
        <fullName evidence="1">Uncharacterized protein</fullName>
    </submittedName>
</protein>
<name>A0AA89AM26_9ASTE</name>
<evidence type="ECO:0000313" key="2">
    <source>
        <dbReference type="Proteomes" id="UP001188597"/>
    </source>
</evidence>
<dbReference type="PANTHER" id="PTHR37176:SF1">
    <property type="entry name" value="PROTEIN DOUBLE-STRAND BREAK FORMATION"/>
    <property type="match status" value="1"/>
</dbReference>
<dbReference type="InterPro" id="IPR044969">
    <property type="entry name" value="DFO"/>
</dbReference>
<dbReference type="GO" id="GO:0042138">
    <property type="term" value="P:meiotic DNA double-strand break formation"/>
    <property type="evidence" value="ECO:0007669"/>
    <property type="project" value="InterPro"/>
</dbReference>
<organism evidence="1 2">
    <name type="scientific">Escallonia herrerae</name>
    <dbReference type="NCBI Taxonomy" id="1293975"/>
    <lineage>
        <taxon>Eukaryota</taxon>
        <taxon>Viridiplantae</taxon>
        <taxon>Streptophyta</taxon>
        <taxon>Embryophyta</taxon>
        <taxon>Tracheophyta</taxon>
        <taxon>Spermatophyta</taxon>
        <taxon>Magnoliopsida</taxon>
        <taxon>eudicotyledons</taxon>
        <taxon>Gunneridae</taxon>
        <taxon>Pentapetalae</taxon>
        <taxon>asterids</taxon>
        <taxon>campanulids</taxon>
        <taxon>Escalloniales</taxon>
        <taxon>Escalloniaceae</taxon>
        <taxon>Escallonia</taxon>
    </lineage>
</organism>
<accession>A0AA89AM26</accession>
<proteinExistence type="predicted"/>
<dbReference type="PANTHER" id="PTHR37176">
    <property type="entry name" value="F10K1.23"/>
    <property type="match status" value="1"/>
</dbReference>
<gene>
    <name evidence="1" type="ORF">RJ639_015111</name>
</gene>
<reference evidence="1" key="1">
    <citation type="submission" date="2022-12" db="EMBL/GenBank/DDBJ databases">
        <title>Draft genome assemblies for two species of Escallonia (Escalloniales).</title>
        <authorList>
            <person name="Chanderbali A."/>
            <person name="Dervinis C."/>
            <person name="Anghel I."/>
            <person name="Soltis D."/>
            <person name="Soltis P."/>
            <person name="Zapata F."/>
        </authorList>
    </citation>
    <scope>NUCLEOTIDE SEQUENCE</scope>
    <source>
        <strain evidence="1">UCBG64.0493</strain>
        <tissue evidence="1">Leaf</tissue>
    </source>
</reference>
<keyword evidence="2" id="KW-1185">Reference proteome</keyword>
<comment type="caution">
    <text evidence="1">The sequence shown here is derived from an EMBL/GenBank/DDBJ whole genome shotgun (WGS) entry which is preliminary data.</text>
</comment>
<sequence length="271" mass="31579">MADTVAQQISLFRFQIENRRFDDGALRILESALVFKDVRSLLEVQSSLREFMRRESLVVLREISDKSVEDRLLILEFLVRAFALIRDSCLALRYEALLMREANFTSNQWLQVLYGEWLNFAEDSFANRFYSIARKACEKALSCFDMFDTKTDAFVENLQAIDKIKRLMGAAVVSAASRSGQQAFNLYNMMLHLRSFTPHWECFSPMSKSVQAQAAEYMNRKSIEWSQHTPLVRKEEKCLASAMFRDGIKNRNLQKLQEHRCLQQITSRPQC</sequence>
<evidence type="ECO:0000313" key="1">
    <source>
        <dbReference type="EMBL" id="KAK3009239.1"/>
    </source>
</evidence>
<dbReference type="AlphaFoldDB" id="A0AA89AM26"/>